<dbReference type="SUPFAM" id="SSF53474">
    <property type="entry name" value="alpha/beta-Hydrolases"/>
    <property type="match status" value="1"/>
</dbReference>
<organism evidence="2 3">
    <name type="scientific">Streptomyces paromomycinus</name>
    <name type="common">Streptomyces rimosus subsp. paromomycinus</name>
    <dbReference type="NCBI Taxonomy" id="92743"/>
    <lineage>
        <taxon>Bacteria</taxon>
        <taxon>Bacillati</taxon>
        <taxon>Actinomycetota</taxon>
        <taxon>Actinomycetes</taxon>
        <taxon>Kitasatosporales</taxon>
        <taxon>Streptomycetaceae</taxon>
        <taxon>Streptomyces</taxon>
    </lineage>
</organism>
<gene>
    <name evidence="2" type="ORF">GKJPGBOP_07906</name>
</gene>
<accession>A0A401WFQ1</accession>
<reference evidence="2 3" key="1">
    <citation type="submission" date="2018-11" db="EMBL/GenBank/DDBJ databases">
        <title>Whole genome sequence of Streptomyces paromomycinus NBRC 15454(T).</title>
        <authorList>
            <person name="Komaki H."/>
            <person name="Tamura T."/>
        </authorList>
    </citation>
    <scope>NUCLEOTIDE SEQUENCE [LARGE SCALE GENOMIC DNA]</scope>
    <source>
        <strain evidence="2 3">NBRC 15454</strain>
    </source>
</reference>
<protein>
    <submittedName>
        <fullName evidence="2">Hydrolase</fullName>
    </submittedName>
</protein>
<dbReference type="AlphaFoldDB" id="A0A401WFQ1"/>
<evidence type="ECO:0000313" key="3">
    <source>
        <dbReference type="Proteomes" id="UP000286746"/>
    </source>
</evidence>
<dbReference type="RefSeq" id="WP_125058087.1">
    <property type="nucleotide sequence ID" value="NZ_BHZD01000001.1"/>
</dbReference>
<dbReference type="Gene3D" id="3.40.50.1820">
    <property type="entry name" value="alpha/beta hydrolase"/>
    <property type="match status" value="1"/>
</dbReference>
<sequence length="99" mass="11105">MRNSAAFRRFVDNREFLPQDGLPQPTLFSAGEHDTLTPLEALRSLAERCADARLFSIDDCDHLMALERTDEVADLISRFFGGQSPENLPYGHQLFAPPA</sequence>
<proteinExistence type="predicted"/>
<evidence type="ECO:0000313" key="2">
    <source>
        <dbReference type="EMBL" id="GCD48110.1"/>
    </source>
</evidence>
<name>A0A401WFQ1_STREY</name>
<dbReference type="Proteomes" id="UP000286746">
    <property type="component" value="Unassembled WGS sequence"/>
</dbReference>
<dbReference type="InterPro" id="IPR029058">
    <property type="entry name" value="AB_hydrolase_fold"/>
</dbReference>
<feature type="domain" description="AB hydrolase-1" evidence="1">
    <location>
        <begin position="14"/>
        <end position="68"/>
    </location>
</feature>
<comment type="caution">
    <text evidence="2">The sequence shown here is derived from an EMBL/GenBank/DDBJ whole genome shotgun (WGS) entry which is preliminary data.</text>
</comment>
<keyword evidence="2" id="KW-0378">Hydrolase</keyword>
<dbReference type="Pfam" id="PF00561">
    <property type="entry name" value="Abhydrolase_1"/>
    <property type="match status" value="1"/>
</dbReference>
<dbReference type="InterPro" id="IPR000073">
    <property type="entry name" value="AB_hydrolase_1"/>
</dbReference>
<dbReference type="EMBL" id="BHZD01000001">
    <property type="protein sequence ID" value="GCD48110.1"/>
    <property type="molecule type" value="Genomic_DNA"/>
</dbReference>
<evidence type="ECO:0000259" key="1">
    <source>
        <dbReference type="Pfam" id="PF00561"/>
    </source>
</evidence>
<dbReference type="GO" id="GO:0016787">
    <property type="term" value="F:hydrolase activity"/>
    <property type="evidence" value="ECO:0007669"/>
    <property type="project" value="UniProtKB-KW"/>
</dbReference>
<keyword evidence="3" id="KW-1185">Reference proteome</keyword>